<dbReference type="RefSeq" id="WP_036312708.1">
    <property type="nucleotide sequence ID" value="NZ_JFYO01000007.1"/>
</dbReference>
<keyword evidence="2" id="KW-0436">Ligase</keyword>
<dbReference type="PANTHER" id="PTHR37422:SF21">
    <property type="entry name" value="EXOQ-LIKE PROTEIN"/>
    <property type="match status" value="1"/>
</dbReference>
<feature type="transmembrane region" description="Helical" evidence="1">
    <location>
        <begin position="220"/>
        <end position="237"/>
    </location>
</feature>
<name>A0A031FQY2_9MICO</name>
<feature type="transmembrane region" description="Helical" evidence="1">
    <location>
        <begin position="129"/>
        <end position="148"/>
    </location>
</feature>
<evidence type="ECO:0000313" key="3">
    <source>
        <dbReference type="Proteomes" id="UP000024001"/>
    </source>
</evidence>
<reference evidence="2 3" key="1">
    <citation type="submission" date="2014-03" db="EMBL/GenBank/DDBJ databases">
        <title>Draft Genome Sequences of 13 Willow Endophytes.</title>
        <authorList>
            <person name="Gan H.Y."/>
            <person name="Gan H.M."/>
            <person name="Savka M.A."/>
            <person name="Hudson A.O."/>
        </authorList>
    </citation>
    <scope>NUCLEOTIDE SEQUENCE [LARGE SCALE GENOMIC DNA]</scope>
    <source>
        <strain evidence="2 3">RIT293</strain>
    </source>
</reference>
<dbReference type="AlphaFoldDB" id="A0A031FQY2"/>
<keyword evidence="1" id="KW-0812">Transmembrane</keyword>
<feature type="transmembrane region" description="Helical" evidence="1">
    <location>
        <begin position="337"/>
        <end position="358"/>
    </location>
</feature>
<keyword evidence="1" id="KW-1133">Transmembrane helix</keyword>
<comment type="caution">
    <text evidence="2">The sequence shown here is derived from an EMBL/GenBank/DDBJ whole genome shotgun (WGS) entry which is preliminary data.</text>
</comment>
<organism evidence="2 3">
    <name type="scientific">Microbacterium oleivorans</name>
    <dbReference type="NCBI Taxonomy" id="273677"/>
    <lineage>
        <taxon>Bacteria</taxon>
        <taxon>Bacillati</taxon>
        <taxon>Actinomycetota</taxon>
        <taxon>Actinomycetes</taxon>
        <taxon>Micrococcales</taxon>
        <taxon>Microbacteriaceae</taxon>
        <taxon>Microbacterium</taxon>
    </lineage>
</organism>
<dbReference type="GO" id="GO:0016874">
    <property type="term" value="F:ligase activity"/>
    <property type="evidence" value="ECO:0007669"/>
    <property type="project" value="UniProtKB-KW"/>
</dbReference>
<evidence type="ECO:0000313" key="2">
    <source>
        <dbReference type="EMBL" id="EZP26045.1"/>
    </source>
</evidence>
<feature type="transmembrane region" description="Helical" evidence="1">
    <location>
        <begin position="168"/>
        <end position="190"/>
    </location>
</feature>
<dbReference type="EMBL" id="JFYO01000007">
    <property type="protein sequence ID" value="EZP26045.1"/>
    <property type="molecule type" value="Genomic_DNA"/>
</dbReference>
<dbReference type="Proteomes" id="UP000024001">
    <property type="component" value="Unassembled WGS sequence"/>
</dbReference>
<feature type="transmembrane region" description="Helical" evidence="1">
    <location>
        <begin position="17"/>
        <end position="36"/>
    </location>
</feature>
<protein>
    <submittedName>
        <fullName evidence="2">Putative O-antigen ligase</fullName>
    </submittedName>
</protein>
<keyword evidence="1" id="KW-0472">Membrane</keyword>
<gene>
    <name evidence="2" type="ORF">BW34_02377</name>
</gene>
<sequence length="424" mass="45056">MNPRLARVVDFLQSSDLAAAFATATIGALFATHAIRQLTGDAGLGAITTALCVIGAGMLVARRRELRLVEIMPTTLALLLVWLLASLLWGPSASETLAGWLQLAVPTFLAVVVAQFRDTIQTVRATGDVLRFLLSVSLGLEILSGILIDTPIPFLGIGGNLAVGGPIQGVFGTRTVLGVVTMIALITFLVEWRTRSVAPGVSIFSVSLAAVLGVFTDSPIVLVMAVIAGLATATLALVRRAPLRARSTLQRSIGGAVLVALLLAYVFRPPLVHWLNADPDSPARSRLWNAAIDLAQTRPVQGWGWVGTWPEYMSPYSYIRIITGRDHGSALNAWVDVLLQAGAVGVALLALLAGLALARAWMTATEKRSTIYTWTPLVLIVVLADSVVTSALLGGFGWFLLVVCSVSASKVRGWRRVLSERVDG</sequence>
<dbReference type="InterPro" id="IPR051533">
    <property type="entry name" value="WaaL-like"/>
</dbReference>
<keyword evidence="3" id="KW-1185">Reference proteome</keyword>
<feature type="transmembrane region" description="Helical" evidence="1">
    <location>
        <begin position="97"/>
        <end position="117"/>
    </location>
</feature>
<accession>A0A031FQY2</accession>
<evidence type="ECO:0000256" key="1">
    <source>
        <dbReference type="SAM" id="Phobius"/>
    </source>
</evidence>
<dbReference type="PATRIC" id="fig|273677.3.peg.2358"/>
<dbReference type="eggNOG" id="COG3307">
    <property type="taxonomic scope" value="Bacteria"/>
</dbReference>
<feature type="transmembrane region" description="Helical" evidence="1">
    <location>
        <begin position="42"/>
        <end position="61"/>
    </location>
</feature>
<dbReference type="PANTHER" id="PTHR37422">
    <property type="entry name" value="TEICHURONIC ACID BIOSYNTHESIS PROTEIN TUAE"/>
    <property type="match status" value="1"/>
</dbReference>
<feature type="transmembrane region" description="Helical" evidence="1">
    <location>
        <begin position="249"/>
        <end position="267"/>
    </location>
</feature>
<feature type="transmembrane region" description="Helical" evidence="1">
    <location>
        <begin position="68"/>
        <end position="91"/>
    </location>
</feature>
<proteinExistence type="predicted"/>
<dbReference type="OrthoDB" id="5123754at2"/>
<feature type="transmembrane region" description="Helical" evidence="1">
    <location>
        <begin position="197"/>
        <end position="214"/>
    </location>
</feature>
<feature type="transmembrane region" description="Helical" evidence="1">
    <location>
        <begin position="370"/>
        <end position="389"/>
    </location>
</feature>